<evidence type="ECO:0000313" key="1">
    <source>
        <dbReference type="EMBL" id="GBN03902.1"/>
    </source>
</evidence>
<dbReference type="OrthoDB" id="10067249at2759"/>
<protein>
    <recommendedName>
        <fullName evidence="3">RNA-directed DNA polymerase from mobile element jockey</fullName>
    </recommendedName>
</protein>
<evidence type="ECO:0008006" key="3">
    <source>
        <dbReference type="Google" id="ProtNLM"/>
    </source>
</evidence>
<organism evidence="1 2">
    <name type="scientific">Araneus ventricosus</name>
    <name type="common">Orbweaver spider</name>
    <name type="synonym">Epeira ventricosa</name>
    <dbReference type="NCBI Taxonomy" id="182803"/>
    <lineage>
        <taxon>Eukaryota</taxon>
        <taxon>Metazoa</taxon>
        <taxon>Ecdysozoa</taxon>
        <taxon>Arthropoda</taxon>
        <taxon>Chelicerata</taxon>
        <taxon>Arachnida</taxon>
        <taxon>Araneae</taxon>
        <taxon>Araneomorphae</taxon>
        <taxon>Entelegynae</taxon>
        <taxon>Araneoidea</taxon>
        <taxon>Araneidae</taxon>
        <taxon>Araneus</taxon>
    </lineage>
</organism>
<proteinExistence type="predicted"/>
<reference evidence="1 2" key="1">
    <citation type="journal article" date="2019" name="Sci. Rep.">
        <title>Orb-weaving spider Araneus ventricosus genome elucidates the spidroin gene catalogue.</title>
        <authorList>
            <person name="Kono N."/>
            <person name="Nakamura H."/>
            <person name="Ohtoshi R."/>
            <person name="Moran D.A.P."/>
            <person name="Shinohara A."/>
            <person name="Yoshida Y."/>
            <person name="Fujiwara M."/>
            <person name="Mori M."/>
            <person name="Tomita M."/>
            <person name="Arakawa K."/>
        </authorList>
    </citation>
    <scope>NUCLEOTIDE SEQUENCE [LARGE SCALE GENOMIC DNA]</scope>
</reference>
<evidence type="ECO:0000313" key="2">
    <source>
        <dbReference type="Proteomes" id="UP000499080"/>
    </source>
</evidence>
<name>A0A4Y2KP11_ARAVE</name>
<dbReference type="EMBL" id="BGPR01004839">
    <property type="protein sequence ID" value="GBN03902.1"/>
    <property type="molecule type" value="Genomic_DNA"/>
</dbReference>
<comment type="caution">
    <text evidence="1">The sequence shown here is derived from an EMBL/GenBank/DDBJ whole genome shotgun (WGS) entry which is preliminary data.</text>
</comment>
<keyword evidence="2" id="KW-1185">Reference proteome</keyword>
<dbReference type="AlphaFoldDB" id="A0A4Y2KP11"/>
<sequence>MASVRENGAVQPNNTMEMFIDLKREFSSSIDINTKVDHISKQISPECVARQLELQECNLYKELVKANLKPEVKTYVSAIRNISSAVRRVKSDSKLVINGASKISSLKSVAREARHSVVSSRANADSFCLVFKHSTEYNSNDAVEFNVFGDFVGIDTVTYDDVVMTVKELQSTSTIGIDNIPPFSIKDCAEFLVHPLLAFLNLSLKTNTFPHAWKLTKIFPVVKKGNTEECKNYRPIAILSPQSKIFEIIIHKKLILI</sequence>
<dbReference type="PANTHER" id="PTHR47510">
    <property type="entry name" value="REVERSE TRANSCRIPTASE DOMAIN-CONTAINING PROTEIN"/>
    <property type="match status" value="1"/>
</dbReference>
<dbReference type="Proteomes" id="UP000499080">
    <property type="component" value="Unassembled WGS sequence"/>
</dbReference>
<accession>A0A4Y2KP11</accession>
<dbReference type="PANTHER" id="PTHR47510:SF3">
    <property type="entry name" value="ENDO_EXONUCLEASE_PHOSPHATASE DOMAIN-CONTAINING PROTEIN"/>
    <property type="match status" value="1"/>
</dbReference>
<gene>
    <name evidence="1" type="ORF">AVEN_221699_1</name>
</gene>